<dbReference type="PANTHER" id="PTHR10211">
    <property type="entry name" value="DEOXYRIBODIPYRIMIDINE PHOTOLYASE"/>
    <property type="match status" value="1"/>
</dbReference>
<keyword evidence="2" id="KW-1185">Reference proteome</keyword>
<sequence>MRPAGRTKILEWSATPEEALQTAILLNDRYSLDGRDPNGYTGIAWSIGGIHDRAWPERPIFGTIRYMNEAGCRRKFSVDEYTRRFIANGF</sequence>
<gene>
    <name evidence="1" type="ORF">DPPLL_27570</name>
</gene>
<name>A0ABN6MBC2_9BACT</name>
<dbReference type="Proteomes" id="UP000830055">
    <property type="component" value="Chromosome"/>
</dbReference>
<dbReference type="InterPro" id="IPR052219">
    <property type="entry name" value="Photolyase_Class-2"/>
</dbReference>
<organism evidence="1 2">
    <name type="scientific">Desulfofustis limnaeus</name>
    <dbReference type="NCBI Taxonomy" id="2740163"/>
    <lineage>
        <taxon>Bacteria</taxon>
        <taxon>Pseudomonadati</taxon>
        <taxon>Thermodesulfobacteriota</taxon>
        <taxon>Desulfobulbia</taxon>
        <taxon>Desulfobulbales</taxon>
        <taxon>Desulfocapsaceae</taxon>
        <taxon>Desulfofustis</taxon>
    </lineage>
</organism>
<evidence type="ECO:0000313" key="1">
    <source>
        <dbReference type="EMBL" id="BDD88392.1"/>
    </source>
</evidence>
<protein>
    <recommendedName>
        <fullName evidence="3">Deoxyribodipyrimidine photo-lyase</fullName>
    </recommendedName>
</protein>
<evidence type="ECO:0008006" key="3">
    <source>
        <dbReference type="Google" id="ProtNLM"/>
    </source>
</evidence>
<dbReference type="SUPFAM" id="SSF48173">
    <property type="entry name" value="Cryptochrome/photolyase FAD-binding domain"/>
    <property type="match status" value="1"/>
</dbReference>
<reference evidence="1 2" key="1">
    <citation type="submission" date="2022-01" db="EMBL/GenBank/DDBJ databases">
        <title>Desulfofustis limnae sp. nov., a novel mesophilic sulfate-reducing bacterium isolated from marsh soil.</title>
        <authorList>
            <person name="Watanabe M."/>
            <person name="Takahashi A."/>
            <person name="Kojima H."/>
            <person name="Fukui M."/>
        </authorList>
    </citation>
    <scope>NUCLEOTIDE SEQUENCE [LARGE SCALE GENOMIC DNA]</scope>
    <source>
        <strain evidence="1 2">PPLL</strain>
    </source>
</reference>
<evidence type="ECO:0000313" key="2">
    <source>
        <dbReference type="Proteomes" id="UP000830055"/>
    </source>
</evidence>
<dbReference type="Gene3D" id="1.10.579.10">
    <property type="entry name" value="DNA Cyclobutane Dipyrimidine Photolyase, subunit A, domain 3"/>
    <property type="match status" value="1"/>
</dbReference>
<accession>A0ABN6MBC2</accession>
<proteinExistence type="predicted"/>
<dbReference type="InterPro" id="IPR036134">
    <property type="entry name" value="Crypto/Photolyase_FAD-like_sf"/>
</dbReference>
<dbReference type="EMBL" id="AP025516">
    <property type="protein sequence ID" value="BDD88392.1"/>
    <property type="molecule type" value="Genomic_DNA"/>
</dbReference>
<dbReference type="PANTHER" id="PTHR10211:SF0">
    <property type="entry name" value="DEOXYRIBODIPYRIMIDINE PHOTO-LYASE"/>
    <property type="match status" value="1"/>
</dbReference>